<evidence type="ECO:0000313" key="2">
    <source>
        <dbReference type="EMBL" id="QUX26682.1"/>
    </source>
</evidence>
<dbReference type="InterPro" id="IPR001357">
    <property type="entry name" value="BRCT_dom"/>
</dbReference>
<dbReference type="SUPFAM" id="SSF52113">
    <property type="entry name" value="BRCT domain"/>
    <property type="match status" value="1"/>
</dbReference>
<evidence type="ECO:0000259" key="1">
    <source>
        <dbReference type="PROSITE" id="PS50172"/>
    </source>
</evidence>
<evidence type="ECO:0000313" key="3">
    <source>
        <dbReference type="Proteomes" id="UP000678016"/>
    </source>
</evidence>
<organism evidence="2 3">
    <name type="scientific">Nocardiopsis akebiae</name>
    <dbReference type="NCBI Taxonomy" id="2831968"/>
    <lineage>
        <taxon>Bacteria</taxon>
        <taxon>Bacillati</taxon>
        <taxon>Actinomycetota</taxon>
        <taxon>Actinomycetes</taxon>
        <taxon>Streptosporangiales</taxon>
        <taxon>Nocardiopsidaceae</taxon>
        <taxon>Nocardiopsis</taxon>
    </lineage>
</organism>
<dbReference type="CDD" id="cd17748">
    <property type="entry name" value="BRCT_DNA_ligase_like"/>
    <property type="match status" value="1"/>
</dbReference>
<dbReference type="InterPro" id="IPR013520">
    <property type="entry name" value="Ribonucl_H"/>
</dbReference>
<dbReference type="RefSeq" id="WP_212639784.1">
    <property type="nucleotide sequence ID" value="NZ_CP074132.1"/>
</dbReference>
<dbReference type="Gene3D" id="3.30.420.10">
    <property type="entry name" value="Ribonuclease H-like superfamily/Ribonuclease H"/>
    <property type="match status" value="1"/>
</dbReference>
<reference evidence="3" key="1">
    <citation type="submission" date="2021-05" db="EMBL/GenBank/DDBJ databases">
        <title>Direct Submission.</title>
        <authorList>
            <person name="Li K."/>
            <person name="Gao J."/>
        </authorList>
    </citation>
    <scope>NUCLEOTIDE SEQUENCE [LARGE SCALE GENOMIC DNA]</scope>
    <source>
        <strain evidence="3">HDS12</strain>
    </source>
</reference>
<dbReference type="InterPro" id="IPR036420">
    <property type="entry name" value="BRCT_dom_sf"/>
</dbReference>
<dbReference type="PANTHER" id="PTHR30231">
    <property type="entry name" value="DNA POLYMERASE III SUBUNIT EPSILON"/>
    <property type="match status" value="1"/>
</dbReference>
<dbReference type="PANTHER" id="PTHR30231:SF42">
    <property type="entry name" value="EXONUCLEASE"/>
    <property type="match status" value="1"/>
</dbReference>
<keyword evidence="3" id="KW-1185">Reference proteome</keyword>
<dbReference type="CDD" id="cd06130">
    <property type="entry name" value="DNA_pol_III_epsilon_like"/>
    <property type="match status" value="1"/>
</dbReference>
<dbReference type="Pfam" id="PF00929">
    <property type="entry name" value="RNase_T"/>
    <property type="match status" value="1"/>
</dbReference>
<dbReference type="EMBL" id="CP074132">
    <property type="protein sequence ID" value="QUX26682.1"/>
    <property type="molecule type" value="Genomic_DNA"/>
</dbReference>
<accession>A0ABX8BXG1</accession>
<dbReference type="Gene3D" id="3.40.50.10190">
    <property type="entry name" value="BRCT domain"/>
    <property type="match status" value="1"/>
</dbReference>
<proteinExistence type="predicted"/>
<dbReference type="Proteomes" id="UP000678016">
    <property type="component" value="Chromosome"/>
</dbReference>
<dbReference type="InterPro" id="IPR036397">
    <property type="entry name" value="RNaseH_sf"/>
</dbReference>
<name>A0ABX8BXG1_9ACTN</name>
<protein>
    <submittedName>
        <fullName evidence="2">3'-5' exoribonuclease</fullName>
    </submittedName>
</protein>
<gene>
    <name evidence="2" type="ORF">KGD83_14875</name>
</gene>
<dbReference type="PROSITE" id="PS50172">
    <property type="entry name" value="BRCT"/>
    <property type="match status" value="1"/>
</dbReference>
<dbReference type="InterPro" id="IPR012337">
    <property type="entry name" value="RNaseH-like_sf"/>
</dbReference>
<sequence length="335" mass="35757">MSRTWTAIDFETANHDRGSACAVGLVRVRDGAVVDRYTTLIRPPRQVDFFSRHNIAVHGITAADVADAPSWEQAHARIVEFADGSPLVAHNAAFDMGVLRQACGHTGLPHPAWEYACTLALARRTWGGLPDHKLPTVCAHIGHRVTHHHRADADAEAAARIVIAAMERYGTPSLADLARAARTDLRRVEASAGSAVPAPVPAAAAPAQPALFAASAAAAAPEDRFGRWQRDAQTPLPEPSPDADPTGPLYGRTVCVSGDLASMDKPEVWRRVAEAGGRPAKNVTKKTDVLVLGGHGGPGKTAKHLRAETYRERGQRIDLVTEAELLALLGMTTRP</sequence>
<dbReference type="SMART" id="SM00479">
    <property type="entry name" value="EXOIII"/>
    <property type="match status" value="1"/>
</dbReference>
<feature type="domain" description="BRCT" evidence="1">
    <location>
        <begin position="244"/>
        <end position="329"/>
    </location>
</feature>
<dbReference type="SUPFAM" id="SSF53098">
    <property type="entry name" value="Ribonuclease H-like"/>
    <property type="match status" value="1"/>
</dbReference>